<evidence type="ECO:0000256" key="3">
    <source>
        <dbReference type="SAM" id="MobiDB-lite"/>
    </source>
</evidence>
<dbReference type="PRINTS" id="PR01217">
    <property type="entry name" value="PRICHEXTENSN"/>
</dbReference>
<comment type="cofactor">
    <cofactor evidence="1">
        <name>a divalent metal cation</name>
        <dbReference type="ChEBI" id="CHEBI:60240"/>
    </cofactor>
</comment>
<gene>
    <name evidence="5" type="ORF">Scep_001500</name>
</gene>
<evidence type="ECO:0000313" key="5">
    <source>
        <dbReference type="EMBL" id="KAK9166309.1"/>
    </source>
</evidence>
<dbReference type="EMBL" id="JBBNAG010000001">
    <property type="protein sequence ID" value="KAK9166309.1"/>
    <property type="molecule type" value="Genomic_DNA"/>
</dbReference>
<dbReference type="GO" id="GO:0046872">
    <property type="term" value="F:metal ion binding"/>
    <property type="evidence" value="ECO:0007669"/>
    <property type="project" value="UniProtKB-KW"/>
</dbReference>
<feature type="domain" description="DDE Tnp4" evidence="4">
    <location>
        <begin position="213"/>
        <end position="355"/>
    </location>
</feature>
<proteinExistence type="predicted"/>
<protein>
    <recommendedName>
        <fullName evidence="4">DDE Tnp4 domain-containing protein</fullName>
    </recommendedName>
</protein>
<feature type="compositionally biased region" description="Low complexity" evidence="3">
    <location>
        <begin position="166"/>
        <end position="182"/>
    </location>
</feature>
<feature type="compositionally biased region" description="Pro residues" evidence="3">
    <location>
        <begin position="143"/>
        <end position="165"/>
    </location>
</feature>
<evidence type="ECO:0000256" key="2">
    <source>
        <dbReference type="ARBA" id="ARBA00022723"/>
    </source>
</evidence>
<sequence length="410" mass="43307">MANHPMDPRRLAALVSSLVAELLLSLPHHPTTAAATTTTTTTTTTTITTSLITLLCLLNTSTTATSLSLLHHPPPKRRKLSSSSSSPPPPPSLDPFHPFFRMSAASFEWLCGLLDPLLDCRDPVGSPSSSPPTSASPSLSSASPPPPPTPPSPPASASPSPPPASAPSTSAASSAPISDSGSPSPPPLPTSTQSPPNSNPSPDSPIAIASRNHDIVVSHIVVDNSCRILSIVAGFRGGIDKGDSRGVLESSALYKDVEEGKVLNGPVIRVGDIDVPQYLVGDEGYTLLPWLIVPFVHPAPSSGEEEFNVAIRKMRLPAVRTIRSLRNWGVLSKPIEEEDVKMAVACVGACSILHNALLMREDYSALSDEIEDDSFHDQMSLDFPNDGVDNEAAAIRRALLVHTREVRDSN</sequence>
<feature type="compositionally biased region" description="Low complexity" evidence="3">
    <location>
        <begin position="126"/>
        <end position="142"/>
    </location>
</feature>
<evidence type="ECO:0000256" key="1">
    <source>
        <dbReference type="ARBA" id="ARBA00001968"/>
    </source>
</evidence>
<name>A0AAP0LBV8_9MAGN</name>
<dbReference type="InterPro" id="IPR027806">
    <property type="entry name" value="HARBI1_dom"/>
</dbReference>
<evidence type="ECO:0000259" key="4">
    <source>
        <dbReference type="Pfam" id="PF13359"/>
    </source>
</evidence>
<dbReference type="Pfam" id="PF13359">
    <property type="entry name" value="DDE_Tnp_4"/>
    <property type="match status" value="1"/>
</dbReference>
<dbReference type="AlphaFoldDB" id="A0AAP0LBV8"/>
<accession>A0AAP0LBV8</accession>
<dbReference type="Proteomes" id="UP001419268">
    <property type="component" value="Unassembled WGS sequence"/>
</dbReference>
<reference evidence="5 6" key="1">
    <citation type="submission" date="2024-01" db="EMBL/GenBank/DDBJ databases">
        <title>Genome assemblies of Stephania.</title>
        <authorList>
            <person name="Yang L."/>
        </authorList>
    </citation>
    <scope>NUCLEOTIDE SEQUENCE [LARGE SCALE GENOMIC DNA]</scope>
    <source>
        <strain evidence="5">JXDWG</strain>
        <tissue evidence="5">Leaf</tissue>
    </source>
</reference>
<evidence type="ECO:0000313" key="6">
    <source>
        <dbReference type="Proteomes" id="UP001419268"/>
    </source>
</evidence>
<keyword evidence="6" id="KW-1185">Reference proteome</keyword>
<feature type="region of interest" description="Disordered" evidence="3">
    <location>
        <begin position="124"/>
        <end position="207"/>
    </location>
</feature>
<comment type="caution">
    <text evidence="5">The sequence shown here is derived from an EMBL/GenBank/DDBJ whole genome shotgun (WGS) entry which is preliminary data.</text>
</comment>
<feature type="region of interest" description="Disordered" evidence="3">
    <location>
        <begin position="67"/>
        <end position="91"/>
    </location>
</feature>
<keyword evidence="2" id="KW-0479">Metal-binding</keyword>
<organism evidence="5 6">
    <name type="scientific">Stephania cephalantha</name>
    <dbReference type="NCBI Taxonomy" id="152367"/>
    <lineage>
        <taxon>Eukaryota</taxon>
        <taxon>Viridiplantae</taxon>
        <taxon>Streptophyta</taxon>
        <taxon>Embryophyta</taxon>
        <taxon>Tracheophyta</taxon>
        <taxon>Spermatophyta</taxon>
        <taxon>Magnoliopsida</taxon>
        <taxon>Ranunculales</taxon>
        <taxon>Menispermaceae</taxon>
        <taxon>Menispermoideae</taxon>
        <taxon>Cissampelideae</taxon>
        <taxon>Stephania</taxon>
    </lineage>
</organism>